<sequence>MFRNDSARIPLSSSVLMSLLRCQIIALQLLVVVSLNVPQKLNLDIEQLKTGKYYEEPWIVMPSWKHQIISQSEGSYVIRNFDLMSIGATGDGVTDDTQAFTDAWAAACSVDHAKLIVPSNRRFLVGPISFSGPCATNLSLNVEGIIIAPQSLSYWSGLNAHRWLEFRLLDGFTLEGNGTIDGQGQEWWAQSCKVNRSNPCLSAPTAVTISNSNNSRIRNLTFKNSQNVHLAFVACTNVHASDLLVTAPETSPNTDGINIRGSSDVLINDCTIRTGDDCISIVTDTFHTMIRNLKCGPGHGISIGSLGKDGSFANVSDIVVDGATLNRSTNGVRIKTWQGGQGAANNISFQNMQMIDVANPIIIDQYYCNSTRRCQNQTSAVEVSGINYKNITGTSSTTIAVKFACSKTVPCHDIVLENVNLTLYKSHKPAFSFCWDAKGSTRGVINPKSCLAKS</sequence>
<evidence type="ECO:0000313" key="1">
    <source>
        <dbReference type="EMBL" id="KAJ7558226.1"/>
    </source>
</evidence>
<dbReference type="Proteomes" id="UP001162992">
    <property type="component" value="Chromosome 4"/>
</dbReference>
<organism evidence="1 2">
    <name type="scientific">Diphasiastrum complanatum</name>
    <name type="common">Issler's clubmoss</name>
    <name type="synonym">Lycopodium complanatum</name>
    <dbReference type="NCBI Taxonomy" id="34168"/>
    <lineage>
        <taxon>Eukaryota</taxon>
        <taxon>Viridiplantae</taxon>
        <taxon>Streptophyta</taxon>
        <taxon>Embryophyta</taxon>
        <taxon>Tracheophyta</taxon>
        <taxon>Lycopodiopsida</taxon>
        <taxon>Lycopodiales</taxon>
        <taxon>Lycopodiaceae</taxon>
        <taxon>Lycopodioideae</taxon>
        <taxon>Diphasiastrum</taxon>
    </lineage>
</organism>
<comment type="caution">
    <text evidence="1">The sequence shown here is derived from an EMBL/GenBank/DDBJ whole genome shotgun (WGS) entry which is preliminary data.</text>
</comment>
<reference evidence="2" key="1">
    <citation type="journal article" date="2024" name="Proc. Natl. Acad. Sci. U.S.A.">
        <title>Extraordinary preservation of gene collinearity over three hundred million years revealed in homosporous lycophytes.</title>
        <authorList>
            <person name="Li C."/>
            <person name="Wickell D."/>
            <person name="Kuo L.Y."/>
            <person name="Chen X."/>
            <person name="Nie B."/>
            <person name="Liao X."/>
            <person name="Peng D."/>
            <person name="Ji J."/>
            <person name="Jenkins J."/>
            <person name="Williams M."/>
            <person name="Shu S."/>
            <person name="Plott C."/>
            <person name="Barry K."/>
            <person name="Rajasekar S."/>
            <person name="Grimwood J."/>
            <person name="Han X."/>
            <person name="Sun S."/>
            <person name="Hou Z."/>
            <person name="He W."/>
            <person name="Dai G."/>
            <person name="Sun C."/>
            <person name="Schmutz J."/>
            <person name="Leebens-Mack J.H."/>
            <person name="Li F.W."/>
            <person name="Wang L."/>
        </authorList>
    </citation>
    <scope>NUCLEOTIDE SEQUENCE [LARGE SCALE GENOMIC DNA]</scope>
    <source>
        <strain evidence="2">cv. PW_Plant_1</strain>
    </source>
</reference>
<dbReference type="EMBL" id="CM055095">
    <property type="protein sequence ID" value="KAJ7558226.1"/>
    <property type="molecule type" value="Genomic_DNA"/>
</dbReference>
<evidence type="ECO:0000313" key="2">
    <source>
        <dbReference type="Proteomes" id="UP001162992"/>
    </source>
</evidence>
<keyword evidence="2" id="KW-1185">Reference proteome</keyword>
<protein>
    <submittedName>
        <fullName evidence="1">Uncharacterized protein</fullName>
    </submittedName>
</protein>
<accession>A0ACC2DVC8</accession>
<proteinExistence type="predicted"/>
<name>A0ACC2DVC8_DIPCM</name>
<gene>
    <name evidence="1" type="ORF">O6H91_04G029400</name>
</gene>